<feature type="compositionally biased region" description="Polar residues" evidence="1">
    <location>
        <begin position="156"/>
        <end position="166"/>
    </location>
</feature>
<reference evidence="2 3" key="1">
    <citation type="submission" date="2024-06" db="EMBL/GenBank/DDBJ databases">
        <authorList>
            <person name="Kraege A."/>
            <person name="Thomma B."/>
        </authorList>
    </citation>
    <scope>NUCLEOTIDE SEQUENCE [LARGE SCALE GENOMIC DNA]</scope>
</reference>
<comment type="caution">
    <text evidence="2">The sequence shown here is derived from an EMBL/GenBank/DDBJ whole genome shotgun (WGS) entry which is preliminary data.</text>
</comment>
<evidence type="ECO:0000313" key="2">
    <source>
        <dbReference type="EMBL" id="CAL5228737.1"/>
    </source>
</evidence>
<keyword evidence="3" id="KW-1185">Reference proteome</keyword>
<sequence>MAGELRIEAHERHLHDHLNSILDDRHKEIASVQSHAESALQQLAAVREQEQLQLARRAEALQRDFRESIAELEHRYALQMESLKRDMLAKIAETKAACEANIEAKAVELAEELESADRCPCAPAHPAWEEEESGYRQGRAPRRKAPGEHAGRSLLRQHTVSGTWQDTNREPAKEPSAAGSGLHLRPCACRQAYRTASNMRPLRVGDLLDSDDEDDPY</sequence>
<dbReference type="Proteomes" id="UP001497392">
    <property type="component" value="Unassembled WGS sequence"/>
</dbReference>
<accession>A0ABP1GBQ7</accession>
<protein>
    <submittedName>
        <fullName evidence="2">G11922 protein</fullName>
    </submittedName>
</protein>
<feature type="region of interest" description="Disordered" evidence="1">
    <location>
        <begin position="127"/>
        <end position="182"/>
    </location>
</feature>
<evidence type="ECO:0000256" key="1">
    <source>
        <dbReference type="SAM" id="MobiDB-lite"/>
    </source>
</evidence>
<proteinExistence type="predicted"/>
<organism evidence="2 3">
    <name type="scientific">Coccomyxa viridis</name>
    <dbReference type="NCBI Taxonomy" id="1274662"/>
    <lineage>
        <taxon>Eukaryota</taxon>
        <taxon>Viridiplantae</taxon>
        <taxon>Chlorophyta</taxon>
        <taxon>core chlorophytes</taxon>
        <taxon>Trebouxiophyceae</taxon>
        <taxon>Trebouxiophyceae incertae sedis</taxon>
        <taxon>Coccomyxaceae</taxon>
        <taxon>Coccomyxa</taxon>
    </lineage>
</organism>
<evidence type="ECO:0000313" key="3">
    <source>
        <dbReference type="Proteomes" id="UP001497392"/>
    </source>
</evidence>
<gene>
    <name evidence="2" type="primary">g11922</name>
    <name evidence="2" type="ORF">VP750_LOCUS10643</name>
</gene>
<name>A0ABP1GBQ7_9CHLO</name>
<dbReference type="EMBL" id="CAXHTA020000019">
    <property type="protein sequence ID" value="CAL5228737.1"/>
    <property type="molecule type" value="Genomic_DNA"/>
</dbReference>